<keyword evidence="3" id="KW-0813">Transport</keyword>
<keyword evidence="5" id="KW-1133">Transmembrane helix</keyword>
<evidence type="ECO:0000256" key="5">
    <source>
        <dbReference type="ARBA" id="ARBA00022989"/>
    </source>
</evidence>
<evidence type="ECO:0000256" key="7">
    <source>
        <dbReference type="ARBA" id="ARBA00023136"/>
    </source>
</evidence>
<comment type="similarity">
    <text evidence="2">Belongs to the aromatic acid exporter (TC 2.A.85) family.</text>
</comment>
<dbReference type="PANTHER" id="PTHR31086">
    <property type="entry name" value="ALUMINUM-ACTIVATED MALATE TRANSPORTER 10"/>
    <property type="match status" value="1"/>
</dbReference>
<keyword evidence="10" id="KW-1185">Reference proteome</keyword>
<dbReference type="GO" id="GO:0015743">
    <property type="term" value="P:malate transport"/>
    <property type="evidence" value="ECO:0007669"/>
    <property type="project" value="InterPro"/>
</dbReference>
<dbReference type="Proteomes" id="UP001457282">
    <property type="component" value="Unassembled WGS sequence"/>
</dbReference>
<evidence type="ECO:0000256" key="4">
    <source>
        <dbReference type="ARBA" id="ARBA00022692"/>
    </source>
</evidence>
<dbReference type="GO" id="GO:0016020">
    <property type="term" value="C:membrane"/>
    <property type="evidence" value="ECO:0007669"/>
    <property type="project" value="UniProtKB-SubCell"/>
</dbReference>
<keyword evidence="6" id="KW-0406">Ion transport</keyword>
<sequence>MANLARWEPRHGRFRFRHPWKQYLEVGTLTRQCAFKIEALNNYITSEIQTPQEVKSIIQRPSTRKFLRLCIKLASEANFKDVKPRVTPDQENYVNNGPHHVITVQG</sequence>
<evidence type="ECO:0000256" key="6">
    <source>
        <dbReference type="ARBA" id="ARBA00023065"/>
    </source>
</evidence>
<dbReference type="EMBL" id="JBEDUW010000003">
    <property type="protein sequence ID" value="KAK9939163.1"/>
    <property type="molecule type" value="Genomic_DNA"/>
</dbReference>
<evidence type="ECO:0000256" key="2">
    <source>
        <dbReference type="ARBA" id="ARBA00007079"/>
    </source>
</evidence>
<gene>
    <name evidence="9" type="ORF">M0R45_015870</name>
</gene>
<keyword evidence="7" id="KW-0472">Membrane</keyword>
<protein>
    <submittedName>
        <fullName evidence="9">Uncharacterized protein</fullName>
    </submittedName>
</protein>
<keyword evidence="8" id="KW-0407">Ion channel</keyword>
<keyword evidence="4" id="KW-0812">Transmembrane</keyword>
<proteinExistence type="inferred from homology"/>
<dbReference type="GO" id="GO:0034220">
    <property type="term" value="P:monoatomic ion transmembrane transport"/>
    <property type="evidence" value="ECO:0007669"/>
    <property type="project" value="UniProtKB-KW"/>
</dbReference>
<comment type="caution">
    <text evidence="9">The sequence shown here is derived from an EMBL/GenBank/DDBJ whole genome shotgun (WGS) entry which is preliminary data.</text>
</comment>
<accession>A0AAW1XTG5</accession>
<comment type="subcellular location">
    <subcellularLocation>
        <location evidence="1">Membrane</location>
        <topology evidence="1">Multi-pass membrane protein</topology>
    </subcellularLocation>
</comment>
<evidence type="ECO:0000256" key="3">
    <source>
        <dbReference type="ARBA" id="ARBA00022448"/>
    </source>
</evidence>
<organism evidence="9 10">
    <name type="scientific">Rubus argutus</name>
    <name type="common">Southern blackberry</name>
    <dbReference type="NCBI Taxonomy" id="59490"/>
    <lineage>
        <taxon>Eukaryota</taxon>
        <taxon>Viridiplantae</taxon>
        <taxon>Streptophyta</taxon>
        <taxon>Embryophyta</taxon>
        <taxon>Tracheophyta</taxon>
        <taxon>Spermatophyta</taxon>
        <taxon>Magnoliopsida</taxon>
        <taxon>eudicotyledons</taxon>
        <taxon>Gunneridae</taxon>
        <taxon>Pentapetalae</taxon>
        <taxon>rosids</taxon>
        <taxon>fabids</taxon>
        <taxon>Rosales</taxon>
        <taxon>Rosaceae</taxon>
        <taxon>Rosoideae</taxon>
        <taxon>Rosoideae incertae sedis</taxon>
        <taxon>Rubus</taxon>
    </lineage>
</organism>
<dbReference type="InterPro" id="IPR020966">
    <property type="entry name" value="ALMT"/>
</dbReference>
<evidence type="ECO:0000256" key="8">
    <source>
        <dbReference type="ARBA" id="ARBA00023303"/>
    </source>
</evidence>
<evidence type="ECO:0000313" key="10">
    <source>
        <dbReference type="Proteomes" id="UP001457282"/>
    </source>
</evidence>
<evidence type="ECO:0000313" key="9">
    <source>
        <dbReference type="EMBL" id="KAK9939163.1"/>
    </source>
</evidence>
<reference evidence="9 10" key="1">
    <citation type="journal article" date="2023" name="G3 (Bethesda)">
        <title>A chromosome-length genome assembly and annotation of blackberry (Rubus argutus, cv. 'Hillquist').</title>
        <authorList>
            <person name="Bruna T."/>
            <person name="Aryal R."/>
            <person name="Dudchenko O."/>
            <person name="Sargent D.J."/>
            <person name="Mead D."/>
            <person name="Buti M."/>
            <person name="Cavallini A."/>
            <person name="Hytonen T."/>
            <person name="Andres J."/>
            <person name="Pham M."/>
            <person name="Weisz D."/>
            <person name="Mascagni F."/>
            <person name="Usai G."/>
            <person name="Natali L."/>
            <person name="Bassil N."/>
            <person name="Fernandez G.E."/>
            <person name="Lomsadze A."/>
            <person name="Armour M."/>
            <person name="Olukolu B."/>
            <person name="Poorten T."/>
            <person name="Britton C."/>
            <person name="Davik J."/>
            <person name="Ashrafi H."/>
            <person name="Aiden E.L."/>
            <person name="Borodovsky M."/>
            <person name="Worthington M."/>
        </authorList>
    </citation>
    <scope>NUCLEOTIDE SEQUENCE [LARGE SCALE GENOMIC DNA]</scope>
    <source>
        <strain evidence="9">PI 553951</strain>
    </source>
</reference>
<dbReference type="Pfam" id="PF11744">
    <property type="entry name" value="ALMT"/>
    <property type="match status" value="1"/>
</dbReference>
<name>A0AAW1XTG5_RUBAR</name>
<evidence type="ECO:0000256" key="1">
    <source>
        <dbReference type="ARBA" id="ARBA00004141"/>
    </source>
</evidence>
<dbReference type="AlphaFoldDB" id="A0AAW1XTG5"/>